<evidence type="ECO:0000256" key="5">
    <source>
        <dbReference type="ARBA" id="ARBA00012658"/>
    </source>
</evidence>
<dbReference type="PANTHER" id="PTHR11069">
    <property type="entry name" value="GLUCOSYLCERAMIDASE"/>
    <property type="match status" value="1"/>
</dbReference>
<gene>
    <name evidence="16" type="ORF">PSYICH_LOCUS2745</name>
</gene>
<dbReference type="GO" id="GO:0006680">
    <property type="term" value="P:glucosylceramide catabolic process"/>
    <property type="evidence" value="ECO:0007669"/>
    <property type="project" value="TreeGrafter"/>
</dbReference>
<dbReference type="GO" id="GO:0016241">
    <property type="term" value="P:regulation of macroautophagy"/>
    <property type="evidence" value="ECO:0007669"/>
    <property type="project" value="UniProtKB-ARBA"/>
</dbReference>
<dbReference type="GO" id="GO:0051246">
    <property type="term" value="P:regulation of protein metabolic process"/>
    <property type="evidence" value="ECO:0007669"/>
    <property type="project" value="UniProtKB-ARBA"/>
</dbReference>
<evidence type="ECO:0000256" key="1">
    <source>
        <dbReference type="ARBA" id="ARBA00001013"/>
    </source>
</evidence>
<keyword evidence="7 12" id="KW-0378">Hydrolase</keyword>
<keyword evidence="12" id="KW-0326">Glycosidase</keyword>
<evidence type="ECO:0000256" key="4">
    <source>
        <dbReference type="ARBA" id="ARBA00005382"/>
    </source>
</evidence>
<comment type="catalytic activity">
    <reaction evidence="10">
        <text>a beta-D-glucosylceramide + H2O = an N-acyl-sphingoid base + D-glucose</text>
        <dbReference type="Rhea" id="RHEA:81447"/>
        <dbReference type="ChEBI" id="CHEBI:4167"/>
        <dbReference type="ChEBI" id="CHEBI:15377"/>
        <dbReference type="ChEBI" id="CHEBI:83264"/>
        <dbReference type="ChEBI" id="CHEBI:83273"/>
    </reaction>
    <physiologicalReaction direction="left-to-right" evidence="10">
        <dbReference type="Rhea" id="RHEA:81448"/>
    </physiologicalReaction>
</comment>
<dbReference type="GO" id="GO:0010605">
    <property type="term" value="P:negative regulation of macromolecule metabolic process"/>
    <property type="evidence" value="ECO:0007669"/>
    <property type="project" value="UniProtKB-ARBA"/>
</dbReference>
<dbReference type="GO" id="GO:0016758">
    <property type="term" value="F:hexosyltransferase activity"/>
    <property type="evidence" value="ECO:0007669"/>
    <property type="project" value="UniProtKB-ARBA"/>
</dbReference>
<keyword evidence="6 13" id="KW-0732">Signal</keyword>
<comment type="pathway">
    <text evidence="3">Sphingolipid metabolism.</text>
</comment>
<dbReference type="GO" id="GO:0006914">
    <property type="term" value="P:autophagy"/>
    <property type="evidence" value="ECO:0007669"/>
    <property type="project" value="UniProtKB-ARBA"/>
</dbReference>
<feature type="chain" id="PRO_5040404419" description="Glucosylceramidase" evidence="13">
    <location>
        <begin position="20"/>
        <end position="507"/>
    </location>
</feature>
<dbReference type="SUPFAM" id="SSF51011">
    <property type="entry name" value="Glycosyl hydrolase domain"/>
    <property type="match status" value="1"/>
</dbReference>
<comment type="similarity">
    <text evidence="4 12">Belongs to the glycosyl hydrolase 30 family.</text>
</comment>
<dbReference type="AlphaFoldDB" id="A0A9P0CCY0"/>
<dbReference type="EMBL" id="OV651823">
    <property type="protein sequence ID" value="CAH1101247.1"/>
    <property type="molecule type" value="Genomic_DNA"/>
</dbReference>
<keyword evidence="8 12" id="KW-0746">Sphingolipid metabolism</keyword>
<evidence type="ECO:0000256" key="12">
    <source>
        <dbReference type="RuleBase" id="RU361188"/>
    </source>
</evidence>
<dbReference type="GO" id="GO:0005764">
    <property type="term" value="C:lysosome"/>
    <property type="evidence" value="ECO:0007669"/>
    <property type="project" value="UniProtKB-ARBA"/>
</dbReference>
<dbReference type="GO" id="GO:0008202">
    <property type="term" value="P:steroid metabolic process"/>
    <property type="evidence" value="ECO:0007669"/>
    <property type="project" value="UniProtKB-ARBA"/>
</dbReference>
<name>A0A9P0CCY0_9CUCU</name>
<proteinExistence type="inferred from homology"/>
<dbReference type="InterPro" id="IPR033453">
    <property type="entry name" value="Glyco_hydro_30_TIM-barrel"/>
</dbReference>
<keyword evidence="9 12" id="KW-0443">Lipid metabolism</keyword>
<evidence type="ECO:0000313" key="17">
    <source>
        <dbReference type="Proteomes" id="UP001153636"/>
    </source>
</evidence>
<evidence type="ECO:0000256" key="6">
    <source>
        <dbReference type="ARBA" id="ARBA00022729"/>
    </source>
</evidence>
<feature type="domain" description="Glycosyl hydrolase family 30 beta sandwich" evidence="15">
    <location>
        <begin position="444"/>
        <end position="503"/>
    </location>
</feature>
<dbReference type="GO" id="GO:0042391">
    <property type="term" value="P:regulation of membrane potential"/>
    <property type="evidence" value="ECO:0007669"/>
    <property type="project" value="UniProtKB-ARBA"/>
</dbReference>
<evidence type="ECO:0000256" key="10">
    <source>
        <dbReference type="ARBA" id="ARBA00050474"/>
    </source>
</evidence>
<evidence type="ECO:0000256" key="2">
    <source>
        <dbReference type="ARBA" id="ARBA00004760"/>
    </source>
</evidence>
<dbReference type="InterPro" id="IPR001139">
    <property type="entry name" value="Glyco_hydro_30"/>
</dbReference>
<feature type="signal peptide" evidence="13">
    <location>
        <begin position="1"/>
        <end position="19"/>
    </location>
</feature>
<comment type="catalytic activity">
    <reaction evidence="1">
        <text>a beta-D-glucosyl-(1&lt;-&gt;1')-N-acylsphing-4-enine + H2O = an N-acylsphing-4-enine + D-glucose</text>
        <dbReference type="Rhea" id="RHEA:13269"/>
        <dbReference type="ChEBI" id="CHEBI:4167"/>
        <dbReference type="ChEBI" id="CHEBI:15377"/>
        <dbReference type="ChEBI" id="CHEBI:22801"/>
        <dbReference type="ChEBI" id="CHEBI:52639"/>
        <dbReference type="EC" id="3.2.1.45"/>
    </reaction>
    <physiologicalReaction direction="left-to-right" evidence="1">
        <dbReference type="Rhea" id="RHEA:13270"/>
    </physiologicalReaction>
</comment>
<dbReference type="GO" id="GO:0005774">
    <property type="term" value="C:vacuolar membrane"/>
    <property type="evidence" value="ECO:0007669"/>
    <property type="project" value="UniProtKB-ARBA"/>
</dbReference>
<evidence type="ECO:0000256" key="7">
    <source>
        <dbReference type="ARBA" id="ARBA00022801"/>
    </source>
</evidence>
<feature type="domain" description="Glycosyl hydrolase family 30 TIM-barrel" evidence="14">
    <location>
        <begin position="95"/>
        <end position="441"/>
    </location>
</feature>
<accession>A0A9P0CCY0</accession>
<dbReference type="FunFam" id="3.20.20.80:FF:000030">
    <property type="entry name" value="Lysosomal acid glucosylceramidase"/>
    <property type="match status" value="1"/>
</dbReference>
<organism evidence="16 17">
    <name type="scientific">Psylliodes chrysocephalus</name>
    <dbReference type="NCBI Taxonomy" id="3402493"/>
    <lineage>
        <taxon>Eukaryota</taxon>
        <taxon>Metazoa</taxon>
        <taxon>Ecdysozoa</taxon>
        <taxon>Arthropoda</taxon>
        <taxon>Hexapoda</taxon>
        <taxon>Insecta</taxon>
        <taxon>Pterygota</taxon>
        <taxon>Neoptera</taxon>
        <taxon>Endopterygota</taxon>
        <taxon>Coleoptera</taxon>
        <taxon>Polyphaga</taxon>
        <taxon>Cucujiformia</taxon>
        <taxon>Chrysomeloidea</taxon>
        <taxon>Chrysomelidae</taxon>
        <taxon>Galerucinae</taxon>
        <taxon>Alticini</taxon>
        <taxon>Psylliodes</taxon>
    </lineage>
</organism>
<dbReference type="Pfam" id="PF02055">
    <property type="entry name" value="Glyco_hydro_30"/>
    <property type="match status" value="1"/>
</dbReference>
<evidence type="ECO:0000256" key="9">
    <source>
        <dbReference type="ARBA" id="ARBA00023098"/>
    </source>
</evidence>
<evidence type="ECO:0000256" key="13">
    <source>
        <dbReference type="SAM" id="SignalP"/>
    </source>
</evidence>
<dbReference type="PANTHER" id="PTHR11069:SF23">
    <property type="entry name" value="LYSOSOMAL ACID GLUCOSYLCERAMIDASE"/>
    <property type="match status" value="1"/>
</dbReference>
<evidence type="ECO:0000256" key="11">
    <source>
        <dbReference type="ARBA" id="ARBA00051345"/>
    </source>
</evidence>
<dbReference type="GO" id="GO:0006066">
    <property type="term" value="P:alcohol metabolic process"/>
    <property type="evidence" value="ECO:0007669"/>
    <property type="project" value="UniProtKB-ARBA"/>
</dbReference>
<dbReference type="OrthoDB" id="2160638at2759"/>
<comment type="catalytic activity">
    <reaction evidence="11">
        <text>an N-acyl-1-beta-D-glucosyl-15-methylhexadecasphing-4-enine + H2O = an N-acyl-15-methylhexadecasphing-4-enine + D-glucose</text>
        <dbReference type="Rhea" id="RHEA:34755"/>
        <dbReference type="ChEBI" id="CHEBI:4167"/>
        <dbReference type="ChEBI" id="CHEBI:15377"/>
        <dbReference type="ChEBI" id="CHEBI:70815"/>
        <dbReference type="ChEBI" id="CHEBI:70846"/>
    </reaction>
    <physiologicalReaction direction="left-to-right" evidence="11">
        <dbReference type="Rhea" id="RHEA:34756"/>
    </physiologicalReaction>
</comment>
<dbReference type="Pfam" id="PF17189">
    <property type="entry name" value="Glyco_hydro_30C"/>
    <property type="match status" value="1"/>
</dbReference>
<dbReference type="SUPFAM" id="SSF51445">
    <property type="entry name" value="(Trans)glycosidases"/>
    <property type="match status" value="1"/>
</dbReference>
<sequence>MKLLVSISVLLLAVQSLNAQDCLSRDFNNGGTVCVCNTDHCDTFKPIEKVEESKFIKVTSNQAGLRFQKEVGEFRKQNLTAENVIEIGTEKYQEILGFGGSFTDSTGINIKSLSEDLGNKIISAYFSDDGLEYSVGRVPIGGTDFSLKGYSYCDTPNDKPDPDLENFKLQPEDFEYKISMISKALKIRNNKLNLFASAWIAPSWMKTIPGFNSRGSYIKDDMYQVWANYFVKFLDEYNHNNISFWGITTANEPVTAFLNTKIPSVAWNARGMGKWIKEHLGPTLRNSAHSNINLIINDDQITRVPDLTDMLLSNEKVSNYVNGIGTHWYLETIASTGVIFDTAHDLYPNKFIISTEACNGFLTNDVILGSWNRGELYAESIFRDLNHWVIGWVDWNMALNLQGGPTYIDNFVDAPIIVNATAGEFYKQPMYYVLGHFSKFIPKGSIRIKSTVIDEVVSIAVSRPDGATAVVILNKNDKDVTVTVRDERRGDISVNLTANSLTSIVYW</sequence>
<reference evidence="16" key="1">
    <citation type="submission" date="2022-01" db="EMBL/GenBank/DDBJ databases">
        <authorList>
            <person name="King R."/>
        </authorList>
    </citation>
    <scope>NUCLEOTIDE SEQUENCE</scope>
</reference>
<dbReference type="GO" id="GO:0005102">
    <property type="term" value="F:signaling receptor binding"/>
    <property type="evidence" value="ECO:0007669"/>
    <property type="project" value="UniProtKB-ARBA"/>
</dbReference>
<keyword evidence="17" id="KW-1185">Reference proteome</keyword>
<dbReference type="EC" id="3.2.1.45" evidence="5 12"/>
<dbReference type="InterPro" id="IPR017853">
    <property type="entry name" value="GH"/>
</dbReference>
<dbReference type="InterPro" id="IPR033452">
    <property type="entry name" value="GH30_C"/>
</dbReference>
<evidence type="ECO:0000259" key="14">
    <source>
        <dbReference type="Pfam" id="PF02055"/>
    </source>
</evidence>
<evidence type="ECO:0000313" key="16">
    <source>
        <dbReference type="EMBL" id="CAH1101247.1"/>
    </source>
</evidence>
<evidence type="ECO:0000256" key="8">
    <source>
        <dbReference type="ARBA" id="ARBA00022919"/>
    </source>
</evidence>
<dbReference type="PRINTS" id="PR00843">
    <property type="entry name" value="GLHYDRLASE30"/>
</dbReference>
<evidence type="ECO:0000256" key="3">
    <source>
        <dbReference type="ARBA" id="ARBA00004991"/>
    </source>
</evidence>
<comment type="pathway">
    <text evidence="2">Lipid metabolism; sphingolipid metabolism.</text>
</comment>
<evidence type="ECO:0000259" key="15">
    <source>
        <dbReference type="Pfam" id="PF17189"/>
    </source>
</evidence>
<dbReference type="GO" id="GO:0030163">
    <property type="term" value="P:protein catabolic process"/>
    <property type="evidence" value="ECO:0007669"/>
    <property type="project" value="UniProtKB-ARBA"/>
</dbReference>
<dbReference type="GO" id="GO:0004348">
    <property type="term" value="F:glucosylceramidase activity"/>
    <property type="evidence" value="ECO:0007669"/>
    <property type="project" value="UniProtKB-EC"/>
</dbReference>
<dbReference type="Proteomes" id="UP001153636">
    <property type="component" value="Chromosome 11"/>
</dbReference>
<protein>
    <recommendedName>
        <fullName evidence="5 12">Glucosylceramidase</fullName>
        <ecNumber evidence="5 12">3.2.1.45</ecNumber>
    </recommendedName>
</protein>
<dbReference type="GO" id="GO:0032006">
    <property type="term" value="P:regulation of TOR signaling"/>
    <property type="evidence" value="ECO:0007669"/>
    <property type="project" value="UniProtKB-ARBA"/>
</dbReference>
<dbReference type="GO" id="GO:0007040">
    <property type="term" value="P:lysosome organization"/>
    <property type="evidence" value="ECO:0007669"/>
    <property type="project" value="UniProtKB-ARBA"/>
</dbReference>
<dbReference type="Gene3D" id="3.20.20.80">
    <property type="entry name" value="Glycosidases"/>
    <property type="match status" value="1"/>
</dbReference>